<accession>A0A9W4WSF5</accession>
<keyword evidence="2" id="KW-1185">Reference proteome</keyword>
<dbReference type="EMBL" id="CAMKVN010000514">
    <property type="protein sequence ID" value="CAI2168725.1"/>
    <property type="molecule type" value="Genomic_DNA"/>
</dbReference>
<name>A0A9W4WSF5_9GLOM</name>
<dbReference type="OrthoDB" id="2306809at2759"/>
<comment type="caution">
    <text evidence="1">The sequence shown here is derived from an EMBL/GenBank/DDBJ whole genome shotgun (WGS) entry which is preliminary data.</text>
</comment>
<organism evidence="1 2">
    <name type="scientific">Funneliformis geosporum</name>
    <dbReference type="NCBI Taxonomy" id="1117311"/>
    <lineage>
        <taxon>Eukaryota</taxon>
        <taxon>Fungi</taxon>
        <taxon>Fungi incertae sedis</taxon>
        <taxon>Mucoromycota</taxon>
        <taxon>Glomeromycotina</taxon>
        <taxon>Glomeromycetes</taxon>
        <taxon>Glomerales</taxon>
        <taxon>Glomeraceae</taxon>
        <taxon>Funneliformis</taxon>
    </lineage>
</organism>
<dbReference type="Proteomes" id="UP001153678">
    <property type="component" value="Unassembled WGS sequence"/>
</dbReference>
<protein>
    <submittedName>
        <fullName evidence="1">7766_t:CDS:1</fullName>
    </submittedName>
</protein>
<evidence type="ECO:0000313" key="2">
    <source>
        <dbReference type="Proteomes" id="UP001153678"/>
    </source>
</evidence>
<sequence>MVLDQDIPLLVFSTEEDKWRGPFTNNGDQCWHIHGSVDIWEVNPVPFFSTTI</sequence>
<dbReference type="AlphaFoldDB" id="A0A9W4WSF5"/>
<proteinExistence type="predicted"/>
<evidence type="ECO:0000313" key="1">
    <source>
        <dbReference type="EMBL" id="CAI2168725.1"/>
    </source>
</evidence>
<gene>
    <name evidence="1" type="ORF">FWILDA_LOCUS3726</name>
</gene>
<reference evidence="1" key="1">
    <citation type="submission" date="2022-08" db="EMBL/GenBank/DDBJ databases">
        <authorList>
            <person name="Kallberg Y."/>
            <person name="Tangrot J."/>
            <person name="Rosling A."/>
        </authorList>
    </citation>
    <scope>NUCLEOTIDE SEQUENCE</scope>
    <source>
        <strain evidence="1">Wild A</strain>
    </source>
</reference>